<organism evidence="13 14">
    <name type="scientific">Geomonas oryzisoli</name>
    <dbReference type="NCBI Taxonomy" id="2847992"/>
    <lineage>
        <taxon>Bacteria</taxon>
        <taxon>Pseudomonadati</taxon>
        <taxon>Thermodesulfobacteriota</taxon>
        <taxon>Desulfuromonadia</taxon>
        <taxon>Geobacterales</taxon>
        <taxon>Geobacteraceae</taxon>
        <taxon>Geomonas</taxon>
    </lineage>
</organism>
<dbReference type="CDD" id="cd00130">
    <property type="entry name" value="PAS"/>
    <property type="match status" value="2"/>
</dbReference>
<reference evidence="13 14" key="1">
    <citation type="submission" date="2021-06" db="EMBL/GenBank/DDBJ databases">
        <title>Gemonas diversity in paddy soil.</title>
        <authorList>
            <person name="Liu G."/>
        </authorList>
    </citation>
    <scope>NUCLEOTIDE SEQUENCE [LARGE SCALE GENOMIC DNA]</scope>
    <source>
        <strain evidence="13 14">RG10</strain>
    </source>
</reference>
<evidence type="ECO:0000256" key="4">
    <source>
        <dbReference type="ARBA" id="ARBA00022679"/>
    </source>
</evidence>
<evidence type="ECO:0000256" key="6">
    <source>
        <dbReference type="ARBA" id="ARBA00022777"/>
    </source>
</evidence>
<accession>A0ABX8J7K8</accession>
<evidence type="ECO:0000259" key="11">
    <source>
        <dbReference type="PROSITE" id="PS50112"/>
    </source>
</evidence>
<keyword evidence="5" id="KW-0547">Nucleotide-binding</keyword>
<keyword evidence="6" id="KW-0418">Kinase</keyword>
<dbReference type="Pfam" id="PF13426">
    <property type="entry name" value="PAS_9"/>
    <property type="match status" value="1"/>
</dbReference>
<dbReference type="Pfam" id="PF00989">
    <property type="entry name" value="PAS"/>
    <property type="match status" value="1"/>
</dbReference>
<dbReference type="SMART" id="SM00091">
    <property type="entry name" value="PAS"/>
    <property type="match status" value="3"/>
</dbReference>
<gene>
    <name evidence="13" type="ORF">KP004_04405</name>
</gene>
<evidence type="ECO:0000256" key="9">
    <source>
        <dbReference type="SAM" id="Coils"/>
    </source>
</evidence>
<keyword evidence="14" id="KW-1185">Reference proteome</keyword>
<dbReference type="InterPro" id="IPR005467">
    <property type="entry name" value="His_kinase_dom"/>
</dbReference>
<protein>
    <recommendedName>
        <fullName evidence="3">histidine kinase</fullName>
        <ecNumber evidence="3">2.7.13.3</ecNumber>
    </recommendedName>
</protein>
<feature type="domain" description="PAS" evidence="11">
    <location>
        <begin position="34"/>
        <end position="79"/>
    </location>
</feature>
<evidence type="ECO:0000256" key="1">
    <source>
        <dbReference type="ARBA" id="ARBA00000085"/>
    </source>
</evidence>
<evidence type="ECO:0000313" key="13">
    <source>
        <dbReference type="EMBL" id="QWV94433.1"/>
    </source>
</evidence>
<evidence type="ECO:0000259" key="12">
    <source>
        <dbReference type="PROSITE" id="PS50113"/>
    </source>
</evidence>
<dbReference type="NCBIfam" id="TIGR00229">
    <property type="entry name" value="sensory_box"/>
    <property type="match status" value="3"/>
</dbReference>
<dbReference type="InterPro" id="IPR000700">
    <property type="entry name" value="PAS-assoc_C"/>
</dbReference>
<dbReference type="CDD" id="cd00082">
    <property type="entry name" value="HisKA"/>
    <property type="match status" value="1"/>
</dbReference>
<evidence type="ECO:0000256" key="8">
    <source>
        <dbReference type="ARBA" id="ARBA00023012"/>
    </source>
</evidence>
<dbReference type="SMART" id="SM00387">
    <property type="entry name" value="HATPase_c"/>
    <property type="match status" value="1"/>
</dbReference>
<feature type="domain" description="PAS" evidence="11">
    <location>
        <begin position="155"/>
        <end position="208"/>
    </location>
</feature>
<feature type="coiled-coil region" evidence="9">
    <location>
        <begin position="145"/>
        <end position="172"/>
    </location>
</feature>
<dbReference type="Pfam" id="PF00512">
    <property type="entry name" value="HisKA"/>
    <property type="match status" value="1"/>
</dbReference>
<dbReference type="RefSeq" id="WP_216801177.1">
    <property type="nucleotide sequence ID" value="NZ_CP076723.1"/>
</dbReference>
<evidence type="ECO:0000256" key="7">
    <source>
        <dbReference type="ARBA" id="ARBA00022840"/>
    </source>
</evidence>
<feature type="domain" description="Histidine kinase" evidence="10">
    <location>
        <begin position="441"/>
        <end position="661"/>
    </location>
</feature>
<dbReference type="InterPro" id="IPR001610">
    <property type="entry name" value="PAC"/>
</dbReference>
<dbReference type="EC" id="2.7.13.3" evidence="3"/>
<dbReference type="EMBL" id="CP076723">
    <property type="protein sequence ID" value="QWV94433.1"/>
    <property type="molecule type" value="Genomic_DNA"/>
</dbReference>
<dbReference type="PROSITE" id="PS50112">
    <property type="entry name" value="PAS"/>
    <property type="match status" value="3"/>
</dbReference>
<dbReference type="SMART" id="SM00086">
    <property type="entry name" value="PAC"/>
    <property type="match status" value="2"/>
</dbReference>
<keyword evidence="4" id="KW-0808">Transferase</keyword>
<keyword evidence="8" id="KW-0902">Two-component regulatory system</keyword>
<dbReference type="SMART" id="SM00388">
    <property type="entry name" value="HisKA"/>
    <property type="match status" value="1"/>
</dbReference>
<keyword evidence="7" id="KW-0067">ATP-binding</keyword>
<dbReference type="PROSITE" id="PS50113">
    <property type="entry name" value="PAC"/>
    <property type="match status" value="2"/>
</dbReference>
<feature type="domain" description="PAC" evidence="12">
    <location>
        <begin position="353"/>
        <end position="403"/>
    </location>
</feature>
<evidence type="ECO:0000259" key="10">
    <source>
        <dbReference type="PROSITE" id="PS50109"/>
    </source>
</evidence>
<dbReference type="InterPro" id="IPR050351">
    <property type="entry name" value="BphY/WalK/GraS-like"/>
</dbReference>
<feature type="domain" description="PAC" evidence="12">
    <location>
        <begin position="228"/>
        <end position="278"/>
    </location>
</feature>
<name>A0ABX8J7K8_9BACT</name>
<proteinExistence type="predicted"/>
<feature type="coiled-coil region" evidence="9">
    <location>
        <begin position="394"/>
        <end position="432"/>
    </location>
</feature>
<dbReference type="Proteomes" id="UP000683557">
    <property type="component" value="Chromosome"/>
</dbReference>
<dbReference type="Pfam" id="PF13188">
    <property type="entry name" value="PAS_8"/>
    <property type="match status" value="1"/>
</dbReference>
<dbReference type="PANTHER" id="PTHR42878">
    <property type="entry name" value="TWO-COMPONENT HISTIDINE KINASE"/>
    <property type="match status" value="1"/>
</dbReference>
<dbReference type="PANTHER" id="PTHR42878:SF7">
    <property type="entry name" value="SENSOR HISTIDINE KINASE GLRK"/>
    <property type="match status" value="1"/>
</dbReference>
<dbReference type="InterPro" id="IPR003661">
    <property type="entry name" value="HisK_dim/P_dom"/>
</dbReference>
<dbReference type="InterPro" id="IPR000014">
    <property type="entry name" value="PAS"/>
</dbReference>
<dbReference type="Pfam" id="PF02518">
    <property type="entry name" value="HATPase_c"/>
    <property type="match status" value="1"/>
</dbReference>
<dbReference type="PROSITE" id="PS50109">
    <property type="entry name" value="HIS_KIN"/>
    <property type="match status" value="1"/>
</dbReference>
<comment type="catalytic activity">
    <reaction evidence="1">
        <text>ATP + protein L-histidine = ADP + protein N-phospho-L-histidine.</text>
        <dbReference type="EC" id="2.7.13.3"/>
    </reaction>
</comment>
<evidence type="ECO:0000256" key="2">
    <source>
        <dbReference type="ARBA" id="ARBA00004370"/>
    </source>
</evidence>
<evidence type="ECO:0000256" key="3">
    <source>
        <dbReference type="ARBA" id="ARBA00012438"/>
    </source>
</evidence>
<comment type="subcellular location">
    <subcellularLocation>
        <location evidence="2">Membrane</location>
    </subcellularLocation>
</comment>
<evidence type="ECO:0000313" key="14">
    <source>
        <dbReference type="Proteomes" id="UP000683557"/>
    </source>
</evidence>
<feature type="domain" description="PAS" evidence="11">
    <location>
        <begin position="279"/>
        <end position="349"/>
    </location>
</feature>
<dbReference type="InterPro" id="IPR003594">
    <property type="entry name" value="HATPase_dom"/>
</dbReference>
<dbReference type="InterPro" id="IPR013767">
    <property type="entry name" value="PAS_fold"/>
</dbReference>
<keyword evidence="9" id="KW-0175">Coiled coil</keyword>
<evidence type="ECO:0000256" key="5">
    <source>
        <dbReference type="ARBA" id="ARBA00022741"/>
    </source>
</evidence>
<sequence length="670" mass="74297">MPNIFNAQNAIAPAESGSRVCFDFSHVAGELEESRKRLSAVFDTVQVGIVIIDAETHTIVDANPKAVEMIGRVKEEVVGSVCHCFICPEESGHCPITDQGQRIDNAERLLMKANGESITIVKTVARVKLYGRDHLIESFLDISDRKRAEEELRESEERYRDILENANDLIQSVDAKGNFIYVNSAWKRTLGYSDQDIASMNIFDVIKPCCQSHCATMFDQLKSGARIPRVEVEFLAKDGRSIILEGSINCNTSDGQVSTRGVFRDITERKQMEAELTQSEDRYRKLFENAPEAILVQSEGRYVCANREACHLLGVGSPEELVGQSIFSFVHPDFHGMVVERIQHIHETGDPSPLRESRMVQKNGTVIDVEAVATGIVFQGQQAIQVIIRDITERKQVEEQRRELNSRLEKMVEEKTRHLKEAQAKLIQSEKMATLGEVIAGAAHELNNPLAGILGAIQMLRSNALAHPIDPELMEGIDVLESIENAAVRCQKIVEDLVRFTTQARCNFSDMDINEVLKDTMEIMAGPFEEQKIKVALHLDPEVPQIEGDFVKLLEVYVNLLQNAKSALPNGGRIDISTALVKKYGEPLQVSVVIRDNGCGIPPQNLAKIFDPFFTTKPAGKGPGLGLTVSYGIVRRHGGDIDVRSTVGKGTEVTVTVPVRQQKATTYQAG</sequence>